<protein>
    <submittedName>
        <fullName evidence="1">Amino acid adenylation protein</fullName>
    </submittedName>
</protein>
<gene>
    <name evidence="1" type="ORF">C3H57_06400</name>
</gene>
<comment type="caution">
    <text evidence="1">The sequence shown here is derived from an EMBL/GenBank/DDBJ whole genome shotgun (WGS) entry which is preliminary data.</text>
</comment>
<dbReference type="AlphaFoldDB" id="A0A431ECG3"/>
<feature type="non-terminal residue" evidence="1">
    <location>
        <position position="68"/>
    </location>
</feature>
<dbReference type="EMBL" id="PRBV01000009">
    <property type="protein sequence ID" value="RTJ78940.1"/>
    <property type="molecule type" value="Genomic_DNA"/>
</dbReference>
<sequence>MTTHIYDFLEKSLIKSSKKTAFVEPFAKERKEITYKNFDLFSKKLASEILKTLGNDNPTQAPVLIILP</sequence>
<reference evidence="1 2" key="1">
    <citation type="journal article" date="2019" name="Appl. Environ. Microbiol.">
        <title>Population genetics and characterization of Campylobacter jejuni isolates in western jackdaws and game birds in Finland.</title>
        <authorList>
            <person name="Kovanen S."/>
            <person name="Rossi M."/>
            <person name="Pohja-Mykra M."/>
            <person name="Nieminen T."/>
            <person name="Raunio-Saarnisto M."/>
            <person name="Sauvala M."/>
            <person name="Fredriksson-Ahomaa M."/>
            <person name="Hanninen M.L."/>
            <person name="Kivisto R."/>
        </authorList>
    </citation>
    <scope>NUCLEOTIDE SEQUENCE [LARGE SCALE GENOMIC DNA]</scope>
    <source>
        <strain evidence="1 2">CB313</strain>
    </source>
</reference>
<organism evidence="1 2">
    <name type="scientific">Campylobacter jejuni</name>
    <dbReference type="NCBI Taxonomy" id="197"/>
    <lineage>
        <taxon>Bacteria</taxon>
        <taxon>Pseudomonadati</taxon>
        <taxon>Campylobacterota</taxon>
        <taxon>Epsilonproteobacteria</taxon>
        <taxon>Campylobacterales</taxon>
        <taxon>Campylobacteraceae</taxon>
        <taxon>Campylobacter</taxon>
    </lineage>
</organism>
<proteinExistence type="predicted"/>
<accession>A0A431ECG3</accession>
<name>A0A431ECG3_CAMJU</name>
<evidence type="ECO:0000313" key="1">
    <source>
        <dbReference type="EMBL" id="RTJ78940.1"/>
    </source>
</evidence>
<dbReference type="Proteomes" id="UP000288507">
    <property type="component" value="Unassembled WGS sequence"/>
</dbReference>
<evidence type="ECO:0000313" key="2">
    <source>
        <dbReference type="Proteomes" id="UP000288507"/>
    </source>
</evidence>